<dbReference type="Gene3D" id="3.40.50.620">
    <property type="entry name" value="HUPs"/>
    <property type="match status" value="1"/>
</dbReference>
<proteinExistence type="inferred from homology"/>
<comment type="similarity">
    <text evidence="6">Belongs to the tRNA(Ile)-lysidine synthase family.</text>
</comment>
<keyword evidence="2 6" id="KW-0819">tRNA processing</keyword>
<evidence type="ECO:0000256" key="1">
    <source>
        <dbReference type="ARBA" id="ARBA00022598"/>
    </source>
</evidence>
<feature type="domain" description="tRNA(Ile)-lysidine/2-thiocytidine synthase N-terminal" evidence="7">
    <location>
        <begin position="13"/>
        <end position="187"/>
    </location>
</feature>
<dbReference type="GO" id="GO:0005524">
    <property type="term" value="F:ATP binding"/>
    <property type="evidence" value="ECO:0007669"/>
    <property type="project" value="UniProtKB-UniRule"/>
</dbReference>
<evidence type="ECO:0000313" key="9">
    <source>
        <dbReference type="Proteomes" id="UP000289718"/>
    </source>
</evidence>
<dbReference type="PANTHER" id="PTHR43033:SF1">
    <property type="entry name" value="TRNA(ILE)-LYSIDINE SYNTHASE-RELATED"/>
    <property type="match status" value="1"/>
</dbReference>
<evidence type="ECO:0000256" key="3">
    <source>
        <dbReference type="ARBA" id="ARBA00022741"/>
    </source>
</evidence>
<dbReference type="InterPro" id="IPR014729">
    <property type="entry name" value="Rossmann-like_a/b/a_fold"/>
</dbReference>
<keyword evidence="1 6" id="KW-0436">Ligase</keyword>
<comment type="function">
    <text evidence="6">Ligates lysine onto the cytidine present at position 34 of the AUA codon-specific tRNA(Ile) that contains the anticodon CAU, in an ATP-dependent manner. Cytidine is converted to lysidine, thus changing the amino acid specificity of the tRNA from methionine to isoleucine.</text>
</comment>
<comment type="caution">
    <text evidence="8">The sequence shown here is derived from an EMBL/GenBank/DDBJ whole genome shotgun (WGS) entry which is preliminary data.</text>
</comment>
<keyword evidence="3 6" id="KW-0547">Nucleotide-binding</keyword>
<evidence type="ECO:0000259" key="7">
    <source>
        <dbReference type="Pfam" id="PF01171"/>
    </source>
</evidence>
<feature type="binding site" evidence="6">
    <location>
        <begin position="18"/>
        <end position="23"/>
    </location>
    <ligand>
        <name>ATP</name>
        <dbReference type="ChEBI" id="CHEBI:30616"/>
    </ligand>
</feature>
<name>A0A4Q1AWR4_9BACT</name>
<keyword evidence="9" id="KW-1185">Reference proteome</keyword>
<dbReference type="GO" id="GO:0032267">
    <property type="term" value="F:tRNA(Ile)-lysidine synthase activity"/>
    <property type="evidence" value="ECO:0007669"/>
    <property type="project" value="UniProtKB-EC"/>
</dbReference>
<dbReference type="NCBIfam" id="TIGR02432">
    <property type="entry name" value="lysidine_TilS_N"/>
    <property type="match status" value="1"/>
</dbReference>
<dbReference type="AlphaFoldDB" id="A0A4Q1AWR4"/>
<organism evidence="8 9">
    <name type="scientific">Halarcobacter mediterraneus</name>
    <dbReference type="NCBI Taxonomy" id="2023153"/>
    <lineage>
        <taxon>Bacteria</taxon>
        <taxon>Pseudomonadati</taxon>
        <taxon>Campylobacterota</taxon>
        <taxon>Epsilonproteobacteria</taxon>
        <taxon>Campylobacterales</taxon>
        <taxon>Arcobacteraceae</taxon>
        <taxon>Halarcobacter</taxon>
    </lineage>
</organism>
<dbReference type="RefSeq" id="WP_129061333.1">
    <property type="nucleotide sequence ID" value="NZ_NXIE01000002.1"/>
</dbReference>
<dbReference type="PANTHER" id="PTHR43033">
    <property type="entry name" value="TRNA(ILE)-LYSIDINE SYNTHASE-RELATED"/>
    <property type="match status" value="1"/>
</dbReference>
<evidence type="ECO:0000256" key="5">
    <source>
        <dbReference type="ARBA" id="ARBA00048539"/>
    </source>
</evidence>
<reference evidence="8 9" key="1">
    <citation type="submission" date="2017-09" db="EMBL/GenBank/DDBJ databases">
        <title>Genomics of the genus Arcobacter.</title>
        <authorList>
            <person name="Perez-Cataluna A."/>
            <person name="Figueras M.J."/>
            <person name="Salas-Masso N."/>
        </authorList>
    </citation>
    <scope>NUCLEOTIDE SEQUENCE [LARGE SCALE GENOMIC DNA]</scope>
    <source>
        <strain evidence="8 9">F156-34</strain>
    </source>
</reference>
<dbReference type="EC" id="6.3.4.19" evidence="6"/>
<protein>
    <recommendedName>
        <fullName evidence="6">tRNA(Ile)-lysidine synthase</fullName>
        <ecNumber evidence="6">6.3.4.19</ecNumber>
    </recommendedName>
    <alternativeName>
        <fullName evidence="6">tRNA(Ile)-2-lysyl-cytidine synthase</fullName>
    </alternativeName>
    <alternativeName>
        <fullName evidence="6">tRNA(Ile)-lysidine synthetase</fullName>
    </alternativeName>
</protein>
<dbReference type="Pfam" id="PF01171">
    <property type="entry name" value="ATP_bind_3"/>
    <property type="match status" value="1"/>
</dbReference>
<dbReference type="InterPro" id="IPR011063">
    <property type="entry name" value="TilS/TtcA_N"/>
</dbReference>
<evidence type="ECO:0000313" key="8">
    <source>
        <dbReference type="EMBL" id="RXK13511.1"/>
    </source>
</evidence>
<evidence type="ECO:0000256" key="2">
    <source>
        <dbReference type="ARBA" id="ARBA00022694"/>
    </source>
</evidence>
<evidence type="ECO:0000256" key="6">
    <source>
        <dbReference type="HAMAP-Rule" id="MF_01161"/>
    </source>
</evidence>
<dbReference type="GO" id="GO:0006400">
    <property type="term" value="P:tRNA modification"/>
    <property type="evidence" value="ECO:0007669"/>
    <property type="project" value="UniProtKB-UniRule"/>
</dbReference>
<comment type="domain">
    <text evidence="6">The N-terminal region contains the highly conserved SGGXDS motif, predicted to be a P-loop motif involved in ATP binding.</text>
</comment>
<keyword evidence="6" id="KW-0963">Cytoplasm</keyword>
<dbReference type="EMBL" id="NXIE01000002">
    <property type="protein sequence ID" value="RXK13511.1"/>
    <property type="molecule type" value="Genomic_DNA"/>
</dbReference>
<dbReference type="OrthoDB" id="5289653at2"/>
<dbReference type="GO" id="GO:0005737">
    <property type="term" value="C:cytoplasm"/>
    <property type="evidence" value="ECO:0007669"/>
    <property type="project" value="UniProtKB-SubCell"/>
</dbReference>
<dbReference type="CDD" id="cd01992">
    <property type="entry name" value="TilS_N"/>
    <property type="match status" value="1"/>
</dbReference>
<dbReference type="HAMAP" id="MF_01161">
    <property type="entry name" value="tRNA_Ile_lys_synt"/>
    <property type="match status" value="1"/>
</dbReference>
<dbReference type="Proteomes" id="UP000289718">
    <property type="component" value="Unassembled WGS sequence"/>
</dbReference>
<comment type="subcellular location">
    <subcellularLocation>
        <location evidence="6">Cytoplasm</location>
    </subcellularLocation>
</comment>
<accession>A0A4Q1AWR4</accession>
<sequence length="328" mass="38980">MEVLLENINTNKNLLAFSGGVDSSALFFILLEKNISFDIAIINYNIRKESKEEVSYAKELAKKYNKTIFIKDIQVDSFSNFEKKARDIRYGFFDELMENHLYENLITAHQLNDKLEWFLMQFTKGAGINELLSFEELSFRKEYKIIKPLINSSKKDILAYLKANKIKYFIDKTNDDENFKRNYFRKNFSNKLLEEFQEGIKRSFEYLENDLASLRDKIVCVLKEKELEIYKNTKDDNLNIKIIDESLKKRGLILTKKQRDEVLKQKELVISHRVAVSIIKDLIYICPYEKEPIPKEIKEKLRINKIPINCRVYIYQNNFLEKVIETIK</sequence>
<dbReference type="SUPFAM" id="SSF52402">
    <property type="entry name" value="Adenine nucleotide alpha hydrolases-like"/>
    <property type="match status" value="1"/>
</dbReference>
<keyword evidence="4 6" id="KW-0067">ATP-binding</keyword>
<evidence type="ECO:0000256" key="4">
    <source>
        <dbReference type="ARBA" id="ARBA00022840"/>
    </source>
</evidence>
<dbReference type="InterPro" id="IPR012094">
    <property type="entry name" value="tRNA_Ile_lys_synt"/>
</dbReference>
<gene>
    <name evidence="6 8" type="primary">tilS</name>
    <name evidence="8" type="ORF">CP965_06825</name>
</gene>
<comment type="catalytic activity">
    <reaction evidence="5 6">
        <text>cytidine(34) in tRNA(Ile2) + L-lysine + ATP = lysidine(34) in tRNA(Ile2) + AMP + diphosphate + H(+)</text>
        <dbReference type="Rhea" id="RHEA:43744"/>
        <dbReference type="Rhea" id="RHEA-COMP:10625"/>
        <dbReference type="Rhea" id="RHEA-COMP:10670"/>
        <dbReference type="ChEBI" id="CHEBI:15378"/>
        <dbReference type="ChEBI" id="CHEBI:30616"/>
        <dbReference type="ChEBI" id="CHEBI:32551"/>
        <dbReference type="ChEBI" id="CHEBI:33019"/>
        <dbReference type="ChEBI" id="CHEBI:82748"/>
        <dbReference type="ChEBI" id="CHEBI:83665"/>
        <dbReference type="ChEBI" id="CHEBI:456215"/>
        <dbReference type="EC" id="6.3.4.19"/>
    </reaction>
</comment>
<dbReference type="InterPro" id="IPR012795">
    <property type="entry name" value="tRNA_Ile_lys_synt_N"/>
</dbReference>